<dbReference type="Proteomes" id="UP000636709">
    <property type="component" value="Unassembled WGS sequence"/>
</dbReference>
<dbReference type="FunFam" id="3.30.110.20:FF:000005">
    <property type="entry name" value="Uncharacterized protein At2g34160"/>
    <property type="match status" value="1"/>
</dbReference>
<gene>
    <name evidence="2" type="ORF">HU200_055697</name>
</gene>
<reference evidence="2" key="1">
    <citation type="submission" date="2020-07" db="EMBL/GenBank/DDBJ databases">
        <title>Genome sequence and genetic diversity analysis of an under-domesticated orphan crop, white fonio (Digitaria exilis).</title>
        <authorList>
            <person name="Bennetzen J.L."/>
            <person name="Chen S."/>
            <person name="Ma X."/>
            <person name="Wang X."/>
            <person name="Yssel A.E.J."/>
            <person name="Chaluvadi S.R."/>
            <person name="Johnson M."/>
            <person name="Gangashetty P."/>
            <person name="Hamidou F."/>
            <person name="Sanogo M.D."/>
            <person name="Zwaenepoel A."/>
            <person name="Wallace J."/>
            <person name="Van De Peer Y."/>
            <person name="Van Deynze A."/>
        </authorList>
    </citation>
    <scope>NUCLEOTIDE SEQUENCE</scope>
    <source>
        <tissue evidence="2">Leaves</tissue>
    </source>
</reference>
<dbReference type="GO" id="GO:0005634">
    <property type="term" value="C:nucleus"/>
    <property type="evidence" value="ECO:0007669"/>
    <property type="project" value="TreeGrafter"/>
</dbReference>
<dbReference type="EMBL" id="JACEFO010002379">
    <property type="protein sequence ID" value="KAF8663100.1"/>
    <property type="molecule type" value="Genomic_DNA"/>
</dbReference>
<proteinExistence type="predicted"/>
<dbReference type="AlphaFoldDB" id="A0A835AGU4"/>
<dbReference type="InterPro" id="IPR014560">
    <property type="entry name" value="UCP030333_Alba"/>
</dbReference>
<comment type="caution">
    <text evidence="2">The sequence shown here is derived from an EMBL/GenBank/DDBJ whole genome shotgun (WGS) entry which is preliminary data.</text>
</comment>
<evidence type="ECO:0000259" key="1">
    <source>
        <dbReference type="Pfam" id="PF01918"/>
    </source>
</evidence>
<name>A0A835AGU4_9POAL</name>
<dbReference type="InterPro" id="IPR036882">
    <property type="entry name" value="Alba-like_dom_sf"/>
</dbReference>
<dbReference type="Gene3D" id="3.30.110.20">
    <property type="entry name" value="Alba-like domain"/>
    <property type="match status" value="1"/>
</dbReference>
<dbReference type="GO" id="GO:0003723">
    <property type="term" value="F:RNA binding"/>
    <property type="evidence" value="ECO:0007669"/>
    <property type="project" value="TreeGrafter"/>
</dbReference>
<organism evidence="2 3">
    <name type="scientific">Digitaria exilis</name>
    <dbReference type="NCBI Taxonomy" id="1010633"/>
    <lineage>
        <taxon>Eukaryota</taxon>
        <taxon>Viridiplantae</taxon>
        <taxon>Streptophyta</taxon>
        <taxon>Embryophyta</taxon>
        <taxon>Tracheophyta</taxon>
        <taxon>Spermatophyta</taxon>
        <taxon>Magnoliopsida</taxon>
        <taxon>Liliopsida</taxon>
        <taxon>Poales</taxon>
        <taxon>Poaceae</taxon>
        <taxon>PACMAD clade</taxon>
        <taxon>Panicoideae</taxon>
        <taxon>Panicodae</taxon>
        <taxon>Paniceae</taxon>
        <taxon>Anthephorinae</taxon>
        <taxon>Digitaria</taxon>
    </lineage>
</organism>
<evidence type="ECO:0000313" key="2">
    <source>
        <dbReference type="EMBL" id="KAF8663100.1"/>
    </source>
</evidence>
<dbReference type="PIRSF" id="PIRSF030333">
    <property type="entry name" value="UCP030333_Alba"/>
    <property type="match status" value="1"/>
</dbReference>
<sequence>MVVEEITEGVKNLSVAGDAAAAASGAAGEGSKRGGGGNSNRIQVSNTKKPLFFYVNLAKRYMQQHDDVELSALGMAIATVVTVAEILKNNGFAVEKKIRTSTMEINDESRGRPFQKAKIEIVLGKSEKFDELMAAAAEERGEVEDGEEQA</sequence>
<feature type="domain" description="DNA/RNA-binding protein Alba-like" evidence="1">
    <location>
        <begin position="40"/>
        <end position="91"/>
    </location>
</feature>
<dbReference type="OrthoDB" id="1699369at2759"/>
<evidence type="ECO:0000313" key="3">
    <source>
        <dbReference type="Proteomes" id="UP000636709"/>
    </source>
</evidence>
<dbReference type="PANTHER" id="PTHR31947">
    <property type="entry name" value="DNA/RNA-BINDING PROTEIN ALBA 3"/>
    <property type="match status" value="1"/>
</dbReference>
<accession>A0A835AGU4</accession>
<keyword evidence="3" id="KW-1185">Reference proteome</keyword>
<protein>
    <recommendedName>
        <fullName evidence="1">DNA/RNA-binding protein Alba-like domain-containing protein</fullName>
    </recommendedName>
</protein>
<dbReference type="SUPFAM" id="SSF82704">
    <property type="entry name" value="AlbA-like"/>
    <property type="match status" value="1"/>
</dbReference>
<dbReference type="Pfam" id="PF01918">
    <property type="entry name" value="Alba"/>
    <property type="match status" value="1"/>
</dbReference>
<dbReference type="InterPro" id="IPR002775">
    <property type="entry name" value="DNA/RNA-bd_Alba-like"/>
</dbReference>
<dbReference type="PANTHER" id="PTHR31947:SF14">
    <property type="entry name" value="OS01G0173100 PROTEIN"/>
    <property type="match status" value="1"/>
</dbReference>